<protein>
    <submittedName>
        <fullName evidence="1">DUF4219 domain-containing protein/UBN2 domain-containing protein</fullName>
    </submittedName>
</protein>
<reference evidence="2" key="1">
    <citation type="submission" date="2016-04" db="EMBL/GenBank/DDBJ databases">
        <title>Cephalotus genome sequencing.</title>
        <authorList>
            <person name="Fukushima K."/>
            <person name="Hasebe M."/>
            <person name="Fang X."/>
        </authorList>
    </citation>
    <scope>NUCLEOTIDE SEQUENCE [LARGE SCALE GENOMIC DNA]</scope>
    <source>
        <strain evidence="2">cv. St1</strain>
    </source>
</reference>
<organism evidence="1 2">
    <name type="scientific">Cephalotus follicularis</name>
    <name type="common">Albany pitcher plant</name>
    <dbReference type="NCBI Taxonomy" id="3775"/>
    <lineage>
        <taxon>Eukaryota</taxon>
        <taxon>Viridiplantae</taxon>
        <taxon>Streptophyta</taxon>
        <taxon>Embryophyta</taxon>
        <taxon>Tracheophyta</taxon>
        <taxon>Spermatophyta</taxon>
        <taxon>Magnoliopsida</taxon>
        <taxon>eudicotyledons</taxon>
        <taxon>Gunneridae</taxon>
        <taxon>Pentapetalae</taxon>
        <taxon>rosids</taxon>
        <taxon>fabids</taxon>
        <taxon>Oxalidales</taxon>
        <taxon>Cephalotaceae</taxon>
        <taxon>Cephalotus</taxon>
    </lineage>
</organism>
<dbReference type="PANTHER" id="PTHR35317">
    <property type="entry name" value="OS04G0629600 PROTEIN"/>
    <property type="match status" value="1"/>
</dbReference>
<dbReference type="AlphaFoldDB" id="A0A1Q3C8E2"/>
<name>A0A1Q3C8E2_CEPFO</name>
<proteinExistence type="predicted"/>
<dbReference type="STRING" id="3775.A0A1Q3C8E2"/>
<accession>A0A1Q3C8E2</accession>
<gene>
    <name evidence="1" type="ORF">CFOL_v3_19847</name>
</gene>
<dbReference type="PANTHER" id="PTHR35317:SF31">
    <property type="entry name" value="DUF4219 DOMAIN-CONTAINING PROTEIN"/>
    <property type="match status" value="1"/>
</dbReference>
<keyword evidence="2" id="KW-1185">Reference proteome</keyword>
<dbReference type="OrthoDB" id="1931687at2759"/>
<comment type="caution">
    <text evidence="1">The sequence shown here is derived from an EMBL/GenBank/DDBJ whole genome shotgun (WGS) entry which is preliminary data.</text>
</comment>
<sequence>MASSSNVSLLAPPVVGGNEYDFWSAKMKTYLRAYDLWESVEKGYSPPENPDNLSIAQMKTVKVESTQNFKALSFLHSIVAESIFPRIVASSTDKEAWDTLQEEFQGTERVRAMRLLNLRRDYENLKMKDSETVKDYISKVLEVVNQMRIYGEKLTDQKLVEKVLISLPDKYDSKVLAIEESKDLTKLTLNELLGFLQIHESRISKREEVCHAQNRGMGPTA</sequence>
<dbReference type="InParanoid" id="A0A1Q3C8E2"/>
<evidence type="ECO:0000313" key="2">
    <source>
        <dbReference type="Proteomes" id="UP000187406"/>
    </source>
</evidence>
<dbReference type="Pfam" id="PF14223">
    <property type="entry name" value="Retrotran_gag_2"/>
    <property type="match status" value="1"/>
</dbReference>
<dbReference type="EMBL" id="BDDD01001481">
    <property type="protein sequence ID" value="GAV76372.1"/>
    <property type="molecule type" value="Genomic_DNA"/>
</dbReference>
<evidence type="ECO:0000313" key="1">
    <source>
        <dbReference type="EMBL" id="GAV76372.1"/>
    </source>
</evidence>
<dbReference type="Proteomes" id="UP000187406">
    <property type="component" value="Unassembled WGS sequence"/>
</dbReference>